<proteinExistence type="predicted"/>
<gene>
    <name evidence="1" type="ORF">HLH17_16455</name>
</gene>
<protein>
    <submittedName>
        <fullName evidence="1">Uncharacterized protein</fullName>
    </submittedName>
</protein>
<comment type="caution">
    <text evidence="1">The sequence shown here is derived from an EMBL/GenBank/DDBJ whole genome shotgun (WGS) entry which is preliminary data.</text>
</comment>
<name>A0A7Y2RI72_9GAMM</name>
<evidence type="ECO:0000313" key="2">
    <source>
        <dbReference type="Proteomes" id="UP000569202"/>
    </source>
</evidence>
<accession>A0A7Y2RI72</accession>
<reference evidence="1 2" key="1">
    <citation type="submission" date="2020-04" db="EMBL/GenBank/DDBJ databases">
        <title>Acinetobacter Taxon 24.</title>
        <authorList>
            <person name="Nemec A."/>
            <person name="Radolfova-Krizova L."/>
            <person name="Higgins P.G."/>
            <person name="Spanelova P."/>
        </authorList>
    </citation>
    <scope>NUCLEOTIDE SEQUENCE [LARGE SCALE GENOMIC DNA]</scope>
    <source>
        <strain evidence="1 2">ANC 5380</strain>
    </source>
</reference>
<organism evidence="1 2">
    <name type="scientific">Acinetobacter terrae</name>
    <dbReference type="NCBI Taxonomy" id="2731247"/>
    <lineage>
        <taxon>Bacteria</taxon>
        <taxon>Pseudomonadati</taxon>
        <taxon>Pseudomonadota</taxon>
        <taxon>Gammaproteobacteria</taxon>
        <taxon>Moraxellales</taxon>
        <taxon>Moraxellaceae</taxon>
        <taxon>Acinetobacter</taxon>
        <taxon>Acinetobacter Taxon 24</taxon>
    </lineage>
</organism>
<dbReference type="Proteomes" id="UP000569202">
    <property type="component" value="Unassembled WGS sequence"/>
</dbReference>
<dbReference type="EMBL" id="JABERL010000068">
    <property type="protein sequence ID" value="NNH79210.1"/>
    <property type="molecule type" value="Genomic_DNA"/>
</dbReference>
<sequence length="447" mass="52630">MSAISIGKCRYWVQGSINISEINHVLPKLISRYELKTNTDQYNSRQDKARYGLPIWTMVVHYNPNNIGELNFWLLTTGFRASQRSKVKDPLEIKKLNKELQIQENLTPIITQNPNEFLTFGEYVLGTYIVYPDLKDDVENEYLFPHNYGIPIDPLLVSKNASLSFQSINGIKTNINLDRNLDENEELKYQRIKENFGFLYMKDAEPVEYTQNEALNILKKKYGIRVDPETSYQDILKLLNKSLTRTNNQYLHIFKRKSAKKIRFTWYLNDEFLKQTKIDIEKKIKIIPSRPKSFEDSLKRLHAKGNYHGVRYQIGKISGRVKMIVKENYPVIFEKLSFPSMLHYVRYTQIPYSNFKEFQLACITETILAKKNKELRLERDLRLRNMRTAIRKKNPELINSSPTTLNSLINKYDKKGFVNTPEPTQEEISNFINEHREMNPALISETY</sequence>
<dbReference type="RefSeq" id="WP_171541268.1">
    <property type="nucleotide sequence ID" value="NZ_JABERL010000068.1"/>
</dbReference>
<evidence type="ECO:0000313" key="1">
    <source>
        <dbReference type="EMBL" id="NNH79210.1"/>
    </source>
</evidence>
<dbReference type="AlphaFoldDB" id="A0A7Y2RI72"/>